<proteinExistence type="inferred from homology"/>
<sequence>MPILELRCLRCGRRHRPSRGLYTCGKCGGKLDVIYDYEAVAAKISRIELSKRRGGVWKYFELLPLARKKNIVSLGEGGTPLIPARNLAKELKMKYLFLKDETRNPTSSFKDRPMSVGVSKAVEFGARTVVCASSGNAAIALAAYAAKAGIKCYAYVPAGAPESKVAQLLMHGARVVQPKEGGAGDPTYQLMLQSWKKFGWHPIPSGGAFNPYQPEGSKTISYEICEQLGWQAPDWVIVPTGAGTLLSGNAKGYFEFEQIGLIKGVPRLVAIQAEGCAPIVKAFREGTPPYEIPPWPDPRTVAGGLIDPYPWDADTAIPAIKRSGGTAETVNDAEILEAVKRLARSEGIFAEPSGAAGLAGLKKLLDGGVISRSDVVVVEVTGGGLKDVATALKMVERPEVIEPKLEQLQKLFAG</sequence>
<dbReference type="GO" id="GO:0009088">
    <property type="term" value="P:threonine biosynthetic process"/>
    <property type="evidence" value="ECO:0007669"/>
    <property type="project" value="UniProtKB-UniRule"/>
</dbReference>
<dbReference type="AlphaFoldDB" id="A0A147K0R5"/>
<dbReference type="PANTHER" id="PTHR48078">
    <property type="entry name" value="THREONINE DEHYDRATASE, MITOCHONDRIAL-RELATED"/>
    <property type="match status" value="1"/>
</dbReference>
<evidence type="ECO:0000256" key="9">
    <source>
        <dbReference type="PIRSR" id="PIRSR038945-1"/>
    </source>
</evidence>
<keyword evidence="8" id="KW-0028">Amino-acid biosynthesis</keyword>
<dbReference type="PANTHER" id="PTHR48078:SF6">
    <property type="entry name" value="L-THREONINE DEHYDRATASE CATABOLIC TDCB"/>
    <property type="match status" value="1"/>
</dbReference>
<dbReference type="UniPathway" id="UPA00050">
    <property type="reaction ID" value="UER00065"/>
</dbReference>
<organism evidence="12 13">
    <name type="scientific">Hadarchaeum yellowstonense</name>
    <dbReference type="NCBI Taxonomy" id="1776334"/>
    <lineage>
        <taxon>Archaea</taxon>
        <taxon>Methanobacteriati</taxon>
        <taxon>Candidatus Hadarchaeota</taxon>
        <taxon>Candidatus Hadarchaeia</taxon>
        <taxon>Candidatus Hadarchaeales</taxon>
        <taxon>Candidatus Hadarchaeaceae</taxon>
        <taxon>Candidatus Hadarchaeum</taxon>
    </lineage>
</organism>
<comment type="cofactor">
    <cofactor evidence="1 8 9">
        <name>pyridoxal 5'-phosphate</name>
        <dbReference type="ChEBI" id="CHEBI:597326"/>
    </cofactor>
</comment>
<dbReference type="GO" id="GO:0003941">
    <property type="term" value="F:L-serine ammonia-lyase activity"/>
    <property type="evidence" value="ECO:0007669"/>
    <property type="project" value="TreeGrafter"/>
</dbReference>
<dbReference type="STRING" id="1776334.APZ16_02905"/>
<keyword evidence="8" id="KW-0791">Threonine biosynthesis</keyword>
<dbReference type="Pfam" id="PF00291">
    <property type="entry name" value="PALP"/>
    <property type="match status" value="1"/>
</dbReference>
<dbReference type="Proteomes" id="UP000074294">
    <property type="component" value="Unassembled WGS sequence"/>
</dbReference>
<evidence type="ECO:0000256" key="2">
    <source>
        <dbReference type="ARBA" id="ARBA00005517"/>
    </source>
</evidence>
<dbReference type="NCBIfam" id="NF006050">
    <property type="entry name" value="PRK08197.1"/>
    <property type="match status" value="1"/>
</dbReference>
<dbReference type="SUPFAM" id="SSF53686">
    <property type="entry name" value="Tryptophan synthase beta subunit-like PLP-dependent enzymes"/>
    <property type="match status" value="1"/>
</dbReference>
<evidence type="ECO:0000256" key="5">
    <source>
        <dbReference type="ARBA" id="ARBA00023239"/>
    </source>
</evidence>
<keyword evidence="4 8" id="KW-0663">Pyridoxal phosphate</keyword>
<evidence type="ECO:0000313" key="13">
    <source>
        <dbReference type="Proteomes" id="UP000074294"/>
    </source>
</evidence>
<feature type="binding site" evidence="9">
    <location>
        <position position="136"/>
    </location>
    <ligand>
        <name>pyridoxal 5'-phosphate</name>
        <dbReference type="ChEBI" id="CHEBI:597326"/>
    </ligand>
</feature>
<dbReference type="EC" id="4.2.3.1" evidence="7 8"/>
<comment type="function">
    <text evidence="8">Catalyzes the gamma-elimination of phosphate from L-phosphohomoserine and the beta-addition of water to produce L-threonine.</text>
</comment>
<comment type="caution">
    <text evidence="12">The sequence shown here is derived from an EMBL/GenBank/DDBJ whole genome shotgun (WGS) entry which is preliminary data.</text>
</comment>
<comment type="catalytic activity">
    <reaction evidence="6 8">
        <text>O-phospho-L-homoserine + H2O = L-threonine + phosphate</text>
        <dbReference type="Rhea" id="RHEA:10840"/>
        <dbReference type="ChEBI" id="CHEBI:15377"/>
        <dbReference type="ChEBI" id="CHEBI:43474"/>
        <dbReference type="ChEBI" id="CHEBI:57590"/>
        <dbReference type="ChEBI" id="CHEBI:57926"/>
        <dbReference type="EC" id="4.2.3.1"/>
    </reaction>
</comment>
<feature type="modified residue" description="N6-(pyridoxal phosphate)lysine" evidence="10">
    <location>
        <position position="110"/>
    </location>
</feature>
<dbReference type="InterPro" id="IPR004450">
    <property type="entry name" value="Thr_synthase-like"/>
</dbReference>
<dbReference type="GO" id="GO:0004794">
    <property type="term" value="F:threonine deaminase activity"/>
    <property type="evidence" value="ECO:0007669"/>
    <property type="project" value="TreeGrafter"/>
</dbReference>
<evidence type="ECO:0000256" key="10">
    <source>
        <dbReference type="PIRSR" id="PIRSR038945-2"/>
    </source>
</evidence>
<dbReference type="GO" id="GO:0006567">
    <property type="term" value="P:L-threonine catabolic process"/>
    <property type="evidence" value="ECO:0007669"/>
    <property type="project" value="TreeGrafter"/>
</dbReference>
<evidence type="ECO:0000256" key="6">
    <source>
        <dbReference type="ARBA" id="ARBA00049144"/>
    </source>
</evidence>
<gene>
    <name evidence="12" type="ORF">APZ16_02905</name>
</gene>
<dbReference type="EMBL" id="LQMQ01000007">
    <property type="protein sequence ID" value="KUO42400.1"/>
    <property type="molecule type" value="Genomic_DNA"/>
</dbReference>
<dbReference type="Gene3D" id="3.40.50.1100">
    <property type="match status" value="2"/>
</dbReference>
<comment type="similarity">
    <text evidence="2 8">Belongs to the threonine synthase family.</text>
</comment>
<evidence type="ECO:0000256" key="4">
    <source>
        <dbReference type="ARBA" id="ARBA00022898"/>
    </source>
</evidence>
<evidence type="ECO:0000313" key="12">
    <source>
        <dbReference type="EMBL" id="KUO42400.1"/>
    </source>
</evidence>
<keyword evidence="5 8" id="KW-0456">Lyase</keyword>
<dbReference type="InterPro" id="IPR050147">
    <property type="entry name" value="Ser/Thr_Dehydratase"/>
</dbReference>
<reference evidence="12 13" key="1">
    <citation type="journal article" date="2016" name="Nat. Microbiol.">
        <title>Genomic inference of the metabolism of cosmopolitan subsurface Archaea, Hadesarchaea.</title>
        <authorList>
            <person name="Baker B.J."/>
            <person name="Saw J.H."/>
            <person name="Lind A.E."/>
            <person name="Lazar C.S."/>
            <person name="Hinrichs K.-U."/>
            <person name="Teske A.P."/>
            <person name="Ettema T.J."/>
        </authorList>
    </citation>
    <scope>NUCLEOTIDE SEQUENCE [LARGE SCALE GENOMIC DNA]</scope>
</reference>
<comment type="pathway">
    <text evidence="8">Amino-acid biosynthesis; L-threonine biosynthesis; L-threonine from L-aspartate: step 5/5.</text>
</comment>
<feature type="domain" description="Tryptophan synthase beta chain-like PALP" evidence="11">
    <location>
        <begin position="72"/>
        <end position="382"/>
    </location>
</feature>
<dbReference type="NCBIfam" id="TIGR00260">
    <property type="entry name" value="thrC"/>
    <property type="match status" value="1"/>
</dbReference>
<dbReference type="InterPro" id="IPR001926">
    <property type="entry name" value="TrpB-like_PALP"/>
</dbReference>
<protein>
    <recommendedName>
        <fullName evidence="3 7">Threonine synthase</fullName>
        <ecNumber evidence="7 8">4.2.3.1</ecNumber>
    </recommendedName>
</protein>
<name>A0A147K0R5_HADYE</name>
<evidence type="ECO:0000259" key="11">
    <source>
        <dbReference type="Pfam" id="PF00291"/>
    </source>
</evidence>
<dbReference type="InterPro" id="IPR026260">
    <property type="entry name" value="Thr_Synthase_bac/arc"/>
</dbReference>
<accession>A0A147K0R5</accession>
<evidence type="ECO:0000256" key="7">
    <source>
        <dbReference type="NCBIfam" id="TIGR00260"/>
    </source>
</evidence>
<dbReference type="GO" id="GO:0009097">
    <property type="term" value="P:isoleucine biosynthetic process"/>
    <property type="evidence" value="ECO:0007669"/>
    <property type="project" value="TreeGrafter"/>
</dbReference>
<dbReference type="GO" id="GO:0006565">
    <property type="term" value="P:L-serine catabolic process"/>
    <property type="evidence" value="ECO:0007669"/>
    <property type="project" value="TreeGrafter"/>
</dbReference>
<dbReference type="InterPro" id="IPR036052">
    <property type="entry name" value="TrpB-like_PALP_sf"/>
</dbReference>
<dbReference type="PIRSF" id="PIRSF038945">
    <property type="entry name" value="Thr_synthase"/>
    <property type="match status" value="1"/>
</dbReference>
<dbReference type="CDD" id="cd01563">
    <property type="entry name" value="Thr-synth_1"/>
    <property type="match status" value="1"/>
</dbReference>
<feature type="binding site" evidence="9">
    <location>
        <position position="381"/>
    </location>
    <ligand>
        <name>pyridoxal 5'-phosphate</name>
        <dbReference type="ChEBI" id="CHEBI:597326"/>
    </ligand>
</feature>
<evidence type="ECO:0000256" key="3">
    <source>
        <dbReference type="ARBA" id="ARBA00018679"/>
    </source>
</evidence>
<evidence type="ECO:0000256" key="1">
    <source>
        <dbReference type="ARBA" id="ARBA00001933"/>
    </source>
</evidence>
<dbReference type="GO" id="GO:0004795">
    <property type="term" value="F:threonine synthase activity"/>
    <property type="evidence" value="ECO:0007669"/>
    <property type="project" value="UniProtKB-UniRule"/>
</dbReference>
<evidence type="ECO:0000256" key="8">
    <source>
        <dbReference type="PIRNR" id="PIRNR038945"/>
    </source>
</evidence>